<dbReference type="GO" id="GO:0000398">
    <property type="term" value="P:mRNA splicing, via spliceosome"/>
    <property type="evidence" value="ECO:0007669"/>
    <property type="project" value="InterPro"/>
</dbReference>
<dbReference type="InterPro" id="IPR007590">
    <property type="entry name" value="Saf4/Yju2"/>
</dbReference>
<sequence length="163" mass="19356">MRFYIRCPNCVSEITFKTDLANMDYAMEFGATRAFQALRMAQKQAKEEMEAEKEEEANNPMKLLESRTKQSYKEMENMEALEIIQDSNLIKKNVINYEDIIEQDQPTEEDQDEQALRLPFYFIPVIYLHSRQNRKIKLMTRNCFSSRLPKNWNIPAKNGMQQI</sequence>
<evidence type="ECO:0000313" key="2">
    <source>
        <dbReference type="RefSeq" id="XP_029655711.1"/>
    </source>
</evidence>
<dbReference type="AlphaFoldDB" id="A0A6P7U475"/>
<dbReference type="Pfam" id="PF04502">
    <property type="entry name" value="Saf4_Yju2"/>
    <property type="match status" value="1"/>
</dbReference>
<evidence type="ECO:0000313" key="1">
    <source>
        <dbReference type="Proteomes" id="UP000515154"/>
    </source>
</evidence>
<dbReference type="PANTHER" id="PTHR12111:SF1">
    <property type="entry name" value="SPLICING FACTOR YJU2"/>
    <property type="match status" value="1"/>
</dbReference>
<proteinExistence type="predicted"/>
<dbReference type="PANTHER" id="PTHR12111">
    <property type="entry name" value="SPLICING FACTOR YJU2"/>
    <property type="match status" value="1"/>
</dbReference>
<reference evidence="2" key="1">
    <citation type="submission" date="2025-08" db="UniProtKB">
        <authorList>
            <consortium name="RefSeq"/>
        </authorList>
    </citation>
    <scope>IDENTIFICATION</scope>
</reference>
<accession>A0A6P7U475</accession>
<gene>
    <name evidence="2" type="primary">LOC115229517</name>
</gene>
<protein>
    <submittedName>
        <fullName evidence="2">Splicing factor YJU2-like</fullName>
    </submittedName>
</protein>
<keyword evidence="1" id="KW-1185">Reference proteome</keyword>
<dbReference type="GO" id="GO:0071006">
    <property type="term" value="C:U2-type catalytic step 1 spliceosome"/>
    <property type="evidence" value="ECO:0007669"/>
    <property type="project" value="TreeGrafter"/>
</dbReference>
<name>A0A6P7U475_9MOLL</name>
<dbReference type="RefSeq" id="XP_029655711.1">
    <property type="nucleotide sequence ID" value="XM_029799851.1"/>
</dbReference>
<organism evidence="1 2">
    <name type="scientific">Octopus sinensis</name>
    <name type="common">East Asian common octopus</name>
    <dbReference type="NCBI Taxonomy" id="2607531"/>
    <lineage>
        <taxon>Eukaryota</taxon>
        <taxon>Metazoa</taxon>
        <taxon>Spiralia</taxon>
        <taxon>Lophotrochozoa</taxon>
        <taxon>Mollusca</taxon>
        <taxon>Cephalopoda</taxon>
        <taxon>Coleoidea</taxon>
        <taxon>Octopodiformes</taxon>
        <taxon>Octopoda</taxon>
        <taxon>Incirrata</taxon>
        <taxon>Octopodidae</taxon>
        <taxon>Octopus</taxon>
    </lineage>
</organism>
<dbReference type="Proteomes" id="UP000515154">
    <property type="component" value="Unplaced"/>
</dbReference>
<dbReference type="KEGG" id="osn:115229517"/>